<feature type="compositionally biased region" description="Basic and acidic residues" evidence="1">
    <location>
        <begin position="12"/>
        <end position="28"/>
    </location>
</feature>
<dbReference type="PANTHER" id="PTHR34538:SF13">
    <property type="entry name" value="OS02G0637200 PROTEIN"/>
    <property type="match status" value="1"/>
</dbReference>
<evidence type="ECO:0000313" key="3">
    <source>
        <dbReference type="Proteomes" id="UP000652761"/>
    </source>
</evidence>
<evidence type="ECO:0000256" key="1">
    <source>
        <dbReference type="SAM" id="MobiDB-lite"/>
    </source>
</evidence>
<dbReference type="OrthoDB" id="1932900at2759"/>
<comment type="caution">
    <text evidence="2">The sequence shown here is derived from an EMBL/GenBank/DDBJ whole genome shotgun (WGS) entry which is preliminary data.</text>
</comment>
<proteinExistence type="predicted"/>
<dbReference type="EMBL" id="NMUH01001598">
    <property type="protein sequence ID" value="MQL93787.1"/>
    <property type="molecule type" value="Genomic_DNA"/>
</dbReference>
<dbReference type="AlphaFoldDB" id="A0A843VH47"/>
<organism evidence="2 3">
    <name type="scientific">Colocasia esculenta</name>
    <name type="common">Wild taro</name>
    <name type="synonym">Arum esculentum</name>
    <dbReference type="NCBI Taxonomy" id="4460"/>
    <lineage>
        <taxon>Eukaryota</taxon>
        <taxon>Viridiplantae</taxon>
        <taxon>Streptophyta</taxon>
        <taxon>Embryophyta</taxon>
        <taxon>Tracheophyta</taxon>
        <taxon>Spermatophyta</taxon>
        <taxon>Magnoliopsida</taxon>
        <taxon>Liliopsida</taxon>
        <taxon>Araceae</taxon>
        <taxon>Aroideae</taxon>
        <taxon>Colocasieae</taxon>
        <taxon>Colocasia</taxon>
    </lineage>
</organism>
<accession>A0A843VH47</accession>
<gene>
    <name evidence="2" type="ORF">Taro_026443</name>
</gene>
<dbReference type="Proteomes" id="UP000652761">
    <property type="component" value="Unassembled WGS sequence"/>
</dbReference>
<keyword evidence="3" id="KW-1185">Reference proteome</keyword>
<name>A0A843VH47_COLES</name>
<protein>
    <submittedName>
        <fullName evidence="2">Uncharacterized protein</fullName>
    </submittedName>
</protein>
<feature type="region of interest" description="Disordered" evidence="1">
    <location>
        <begin position="1"/>
        <end position="38"/>
    </location>
</feature>
<dbReference type="PANTHER" id="PTHR34538">
    <property type="entry name" value="EXPRESSED PROTEIN"/>
    <property type="match status" value="1"/>
</dbReference>
<evidence type="ECO:0000313" key="2">
    <source>
        <dbReference type="EMBL" id="MQL93787.1"/>
    </source>
</evidence>
<sequence length="182" mass="19754">MPPPSIHQKVATWRDADEEGRGGGEQKDGRRRRVQQNTALTTTTTFFALSSKPEETPPPPAPPCSLAVGGYKTHGAPRFSLVKAVALAASGLGCGEPAVWAAAAGGGGVAMAVAMVVELVGCEHGALLEECKRRLRSLFWRVRAEIRRQVGRERSRRQRFSFHYDAFSYALNFDDGCSGFFC</sequence>
<reference evidence="2" key="1">
    <citation type="submission" date="2017-07" db="EMBL/GenBank/DDBJ databases">
        <title>Taro Niue Genome Assembly and Annotation.</title>
        <authorList>
            <person name="Atibalentja N."/>
            <person name="Keating K."/>
            <person name="Fields C.J."/>
        </authorList>
    </citation>
    <scope>NUCLEOTIDE SEQUENCE</scope>
    <source>
        <strain evidence="2">Niue_2</strain>
        <tissue evidence="2">Leaf</tissue>
    </source>
</reference>